<proteinExistence type="predicted"/>
<evidence type="ECO:0000313" key="2">
    <source>
        <dbReference type="EMBL" id="KFM79032.1"/>
    </source>
</evidence>
<gene>
    <name evidence="2" type="ORF">X975_20693</name>
</gene>
<feature type="non-terminal residue" evidence="2">
    <location>
        <position position="124"/>
    </location>
</feature>
<organism evidence="2 3">
    <name type="scientific">Stegodyphus mimosarum</name>
    <name type="common">African social velvet spider</name>
    <dbReference type="NCBI Taxonomy" id="407821"/>
    <lineage>
        <taxon>Eukaryota</taxon>
        <taxon>Metazoa</taxon>
        <taxon>Ecdysozoa</taxon>
        <taxon>Arthropoda</taxon>
        <taxon>Chelicerata</taxon>
        <taxon>Arachnida</taxon>
        <taxon>Araneae</taxon>
        <taxon>Araneomorphae</taxon>
        <taxon>Entelegynae</taxon>
        <taxon>Eresoidea</taxon>
        <taxon>Eresidae</taxon>
        <taxon>Stegodyphus</taxon>
    </lineage>
</organism>
<name>A0A087UNU3_STEMI</name>
<sequence>MGGCCCCPTSSRVSSVKGDARSFPDSSYSFEGPVKDRSCTDGIFLILLSVYLIFLLVGVGIAGVRGDPRRLIYGVDEYGNICGLKNQRISGANQSGVDYSGVKYLTVSQQCTDGTCRTKKQCEK</sequence>
<evidence type="ECO:0000313" key="3">
    <source>
        <dbReference type="Proteomes" id="UP000054359"/>
    </source>
</evidence>
<dbReference type="OrthoDB" id="6435361at2759"/>
<feature type="transmembrane region" description="Helical" evidence="1">
    <location>
        <begin position="43"/>
        <end position="64"/>
    </location>
</feature>
<keyword evidence="1" id="KW-0812">Transmembrane</keyword>
<dbReference type="EMBL" id="KK120785">
    <property type="protein sequence ID" value="KFM79032.1"/>
    <property type="molecule type" value="Genomic_DNA"/>
</dbReference>
<keyword evidence="3" id="KW-1185">Reference proteome</keyword>
<keyword evidence="1" id="KW-1133">Transmembrane helix</keyword>
<dbReference type="AlphaFoldDB" id="A0A087UNU3"/>
<protein>
    <submittedName>
        <fullName evidence="2">Choline transporter-like protein 1</fullName>
    </submittedName>
</protein>
<dbReference type="OMA" id="EYGNICG"/>
<evidence type="ECO:0000256" key="1">
    <source>
        <dbReference type="SAM" id="Phobius"/>
    </source>
</evidence>
<dbReference type="Proteomes" id="UP000054359">
    <property type="component" value="Unassembled WGS sequence"/>
</dbReference>
<dbReference type="STRING" id="407821.A0A087UNU3"/>
<reference evidence="2 3" key="1">
    <citation type="submission" date="2013-11" db="EMBL/GenBank/DDBJ databases">
        <title>Genome sequencing of Stegodyphus mimosarum.</title>
        <authorList>
            <person name="Bechsgaard J."/>
        </authorList>
    </citation>
    <scope>NUCLEOTIDE SEQUENCE [LARGE SCALE GENOMIC DNA]</scope>
</reference>
<accession>A0A087UNU3</accession>
<keyword evidence="1" id="KW-0472">Membrane</keyword>